<reference evidence="5 6" key="1">
    <citation type="submission" date="2017-04" db="EMBL/GenBank/DDBJ databases">
        <authorList>
            <person name="Afonso C.L."/>
            <person name="Miller P.J."/>
            <person name="Scott M.A."/>
            <person name="Spackman E."/>
            <person name="Goraichik I."/>
            <person name="Dimitrov K.M."/>
            <person name="Suarez D.L."/>
            <person name="Swayne D.E."/>
        </authorList>
    </citation>
    <scope>NUCLEOTIDE SEQUENCE [LARGE SCALE GENOMIC DNA]</scope>
    <source>
        <strain evidence="5 6">DSM 13146</strain>
    </source>
</reference>
<keyword evidence="5" id="KW-0347">Helicase</keyword>
<dbReference type="InterPro" id="IPR027417">
    <property type="entry name" value="P-loop_NTPase"/>
</dbReference>
<dbReference type="GO" id="GO:0036297">
    <property type="term" value="P:interstrand cross-link repair"/>
    <property type="evidence" value="ECO:0007669"/>
    <property type="project" value="TreeGrafter"/>
</dbReference>
<dbReference type="SMART" id="SM00487">
    <property type="entry name" value="DEXDc"/>
    <property type="match status" value="1"/>
</dbReference>
<dbReference type="PANTHER" id="PTHR47957:SF3">
    <property type="entry name" value="ATP-DEPENDENT HELICASE HRQ1"/>
    <property type="match status" value="1"/>
</dbReference>
<proteinExistence type="predicted"/>
<evidence type="ECO:0000313" key="5">
    <source>
        <dbReference type="EMBL" id="SMC27651.1"/>
    </source>
</evidence>
<dbReference type="PROSITE" id="PS51192">
    <property type="entry name" value="HELICASE_ATP_BIND_1"/>
    <property type="match status" value="1"/>
</dbReference>
<dbReference type="InterPro" id="IPR001650">
    <property type="entry name" value="Helicase_C-like"/>
</dbReference>
<dbReference type="Pfam" id="PF13482">
    <property type="entry name" value="RNase_H_2"/>
    <property type="match status" value="1"/>
</dbReference>
<dbReference type="CDD" id="cd18797">
    <property type="entry name" value="SF2_C_Hrq"/>
    <property type="match status" value="1"/>
</dbReference>
<dbReference type="GO" id="GO:0006289">
    <property type="term" value="P:nucleotide-excision repair"/>
    <property type="evidence" value="ECO:0007669"/>
    <property type="project" value="TreeGrafter"/>
</dbReference>
<dbReference type="InterPro" id="IPR055227">
    <property type="entry name" value="HRQ1_WHD"/>
</dbReference>
<keyword evidence="1" id="KW-0547">Nucleotide-binding</keyword>
<evidence type="ECO:0000256" key="2">
    <source>
        <dbReference type="ARBA" id="ARBA00022840"/>
    </source>
</evidence>
<dbReference type="EMBL" id="FWXF01000023">
    <property type="protein sequence ID" value="SMC27651.1"/>
    <property type="molecule type" value="Genomic_DNA"/>
</dbReference>
<dbReference type="STRING" id="1121390.SAMN02746041_03031"/>
<dbReference type="Gene3D" id="3.30.420.10">
    <property type="entry name" value="Ribonuclease H-like superfamily/Ribonuclease H"/>
    <property type="match status" value="1"/>
</dbReference>
<dbReference type="InterPro" id="IPR014001">
    <property type="entry name" value="Helicase_ATP-bd"/>
</dbReference>
<sequence length="985" mass="110790">MAQGRSRFLHEVSDSTSMNPFLHTLLTRDWKTARVAHHSVIPSQKPRYGRLARPLPTALTQALESLGIRRLYSHQTKALEAIRDGRDVVVATPTASGKSLVYNLAVAESLLEDPAGHALYLFPIKALSRDQLETLHRFFQAVPSQVPFTAQVYDGDTSSHQRAKIRKAPPHVLVTNPDMLHYALLAYHDKWESFWRTLRHVVVDEMHTYRGIFGSHVAQILRRLQRICRHYGSEPRFIFLSATIANPAELAERLMERPAQVVNEAASPRPKRHFVFMESEASLSGLAARIATLALRRGLKTIVFTQSRRMTELVHMALSRSAPDLAPRVSSYRAGFLPSERRHIEQALASGRMAGVVSTSALEMGIDIGGLDVCILVGYPGTVMTTWQRGGRVGRSGRESAIILIPQPDALDQYIVHHPEVLLASRYETAVVDPENEAIVQAHLPCASAELPLTRQEVDAWPETRRRALEELTRRGALLQSEDGTRWFSPSARPHRHVDIRSVGPSYTILAPAPSKKGSWVPLGTNEGIRALKECHPGAVYFHRGQTYVVESLDLEKRVVHARLKDADYFTWVKSEKETEILEVLASKPCANFVARLGRLRVREKITGYEKKRLFTQEVLDFTPLDLPEQVFETVGFWLEIEEAIVDKIRRADLHFMGGIHAMEHAAISMFPLFALSDRNDIGGISIPFHPQLQKSAVFIYDGHPGGIGLAACGYRMVDSLLEKTLELVEGCSCEEGCPACIHSPKCGAGNTPLDKGACIRVLEYLLGRRPLFDEDLSGTVEEALELPPREAEPDPEPPSPAIGYLDLETQRLAQEVGGWRNKHLMRVSVAVLYDSRSGDFHVYREEDIPKLIERLQELDLVVGFNIKRFDYGVLQAYTPYPLKRLPTFDILEAVHAQLGFRLSLDHLGEKTLGRRKTADGLQAVRWFRQGAWDPLIHYCKEDVALTRDLFQFALEKGYLIYEDRSGNRLRIVTSWDLEKMLAKG</sequence>
<dbReference type="GO" id="GO:0043138">
    <property type="term" value="F:3'-5' DNA helicase activity"/>
    <property type="evidence" value="ECO:0007669"/>
    <property type="project" value="TreeGrafter"/>
</dbReference>
<evidence type="ECO:0000259" key="3">
    <source>
        <dbReference type="PROSITE" id="PS51192"/>
    </source>
</evidence>
<dbReference type="SMART" id="SM00490">
    <property type="entry name" value="HELICc"/>
    <property type="match status" value="1"/>
</dbReference>
<evidence type="ECO:0000259" key="4">
    <source>
        <dbReference type="PROSITE" id="PS51194"/>
    </source>
</evidence>
<dbReference type="SUPFAM" id="SSF53098">
    <property type="entry name" value="Ribonuclease H-like"/>
    <property type="match status" value="1"/>
</dbReference>
<evidence type="ECO:0000256" key="1">
    <source>
        <dbReference type="ARBA" id="ARBA00022741"/>
    </source>
</evidence>
<keyword evidence="6" id="KW-1185">Reference proteome</keyword>
<dbReference type="PANTHER" id="PTHR47957">
    <property type="entry name" value="ATP-DEPENDENT HELICASE HRQ1"/>
    <property type="match status" value="1"/>
</dbReference>
<dbReference type="InterPro" id="IPR012337">
    <property type="entry name" value="RNaseH-like_sf"/>
</dbReference>
<keyword evidence="2" id="KW-0067">ATP-binding</keyword>
<dbReference type="Pfam" id="PF00270">
    <property type="entry name" value="DEAD"/>
    <property type="match status" value="1"/>
</dbReference>
<dbReference type="InterPro" id="IPR011545">
    <property type="entry name" value="DEAD/DEAH_box_helicase_dom"/>
</dbReference>
<dbReference type="InterPro" id="IPR018973">
    <property type="entry name" value="MZB"/>
</dbReference>
<gene>
    <name evidence="5" type="ORF">SAMN02746041_03031</name>
</gene>
<dbReference type="AlphaFoldDB" id="A0A1W1XVS5"/>
<name>A0A1W1XVS5_9BACT</name>
<feature type="domain" description="Helicase C-terminal" evidence="4">
    <location>
        <begin position="285"/>
        <end position="438"/>
    </location>
</feature>
<dbReference type="InterPro" id="IPR038720">
    <property type="entry name" value="YprB_RNase_H-like_dom"/>
</dbReference>
<organism evidence="5 6">
    <name type="scientific">Desulfacinum hydrothermale DSM 13146</name>
    <dbReference type="NCBI Taxonomy" id="1121390"/>
    <lineage>
        <taxon>Bacteria</taxon>
        <taxon>Pseudomonadati</taxon>
        <taxon>Thermodesulfobacteriota</taxon>
        <taxon>Syntrophobacteria</taxon>
        <taxon>Syntrophobacterales</taxon>
        <taxon>Syntrophobacteraceae</taxon>
        <taxon>Desulfacinum</taxon>
    </lineage>
</organism>
<dbReference type="GO" id="GO:0003676">
    <property type="term" value="F:nucleic acid binding"/>
    <property type="evidence" value="ECO:0007669"/>
    <property type="project" value="InterPro"/>
</dbReference>
<dbReference type="CDD" id="cd17923">
    <property type="entry name" value="DEXHc_Hrq1-like"/>
    <property type="match status" value="1"/>
</dbReference>
<dbReference type="Gene3D" id="3.40.50.300">
    <property type="entry name" value="P-loop containing nucleotide triphosphate hydrolases"/>
    <property type="match status" value="2"/>
</dbReference>
<dbReference type="PROSITE" id="PS51194">
    <property type="entry name" value="HELICASE_CTER"/>
    <property type="match status" value="1"/>
</dbReference>
<dbReference type="SUPFAM" id="SSF52540">
    <property type="entry name" value="P-loop containing nucleoside triphosphate hydrolases"/>
    <property type="match status" value="1"/>
</dbReference>
<protein>
    <submittedName>
        <fullName evidence="5">DEAD/DEAH box helicase domain-containing protein</fullName>
    </submittedName>
</protein>
<dbReference type="InterPro" id="IPR036397">
    <property type="entry name" value="RNaseH_sf"/>
</dbReference>
<dbReference type="Pfam" id="PF09369">
    <property type="entry name" value="MZB"/>
    <property type="match status" value="1"/>
</dbReference>
<dbReference type="Pfam" id="PF00271">
    <property type="entry name" value="Helicase_C"/>
    <property type="match status" value="1"/>
</dbReference>
<keyword evidence="5" id="KW-0378">Hydrolase</keyword>
<feature type="domain" description="Helicase ATP-binding" evidence="3">
    <location>
        <begin position="79"/>
        <end position="262"/>
    </location>
</feature>
<evidence type="ECO:0000313" key="6">
    <source>
        <dbReference type="Proteomes" id="UP000192783"/>
    </source>
</evidence>
<dbReference type="Pfam" id="PF22982">
    <property type="entry name" value="WHD_HRQ1"/>
    <property type="match status" value="1"/>
</dbReference>
<accession>A0A1W1XVS5</accession>
<dbReference type="GO" id="GO:0005524">
    <property type="term" value="F:ATP binding"/>
    <property type="evidence" value="ECO:0007669"/>
    <property type="project" value="UniProtKB-KW"/>
</dbReference>
<dbReference type="Proteomes" id="UP000192783">
    <property type="component" value="Unassembled WGS sequence"/>
</dbReference>